<dbReference type="PROSITE" id="PS00108">
    <property type="entry name" value="PROTEIN_KINASE_ST"/>
    <property type="match status" value="1"/>
</dbReference>
<feature type="domain" description="Protein kinase" evidence="7">
    <location>
        <begin position="302"/>
        <end position="563"/>
    </location>
</feature>
<proteinExistence type="predicted"/>
<dbReference type="SUPFAM" id="SSF81606">
    <property type="entry name" value="PP2C-like"/>
    <property type="match status" value="1"/>
</dbReference>
<evidence type="ECO:0000256" key="4">
    <source>
        <dbReference type="ARBA" id="ARBA00022777"/>
    </source>
</evidence>
<dbReference type="OrthoDB" id="9801841at2"/>
<evidence type="ECO:0000313" key="10">
    <source>
        <dbReference type="Proteomes" id="UP000290244"/>
    </source>
</evidence>
<dbReference type="Gene3D" id="3.60.40.10">
    <property type="entry name" value="PPM-type phosphatase domain"/>
    <property type="match status" value="1"/>
</dbReference>
<dbReference type="SMART" id="SM00332">
    <property type="entry name" value="PP2Cc"/>
    <property type="match status" value="1"/>
</dbReference>
<keyword evidence="2" id="KW-0808">Transferase</keyword>
<dbReference type="Gene3D" id="1.10.510.10">
    <property type="entry name" value="Transferase(Phosphotransferase) domain 1"/>
    <property type="match status" value="1"/>
</dbReference>
<dbReference type="GO" id="GO:0005524">
    <property type="term" value="F:ATP binding"/>
    <property type="evidence" value="ECO:0007669"/>
    <property type="project" value="UniProtKB-KW"/>
</dbReference>
<feature type="domain" description="PPM-type phosphatase" evidence="8">
    <location>
        <begin position="44"/>
        <end position="269"/>
    </location>
</feature>
<dbReference type="AlphaFoldDB" id="A0A4P6PBU5"/>
<evidence type="ECO:0000256" key="5">
    <source>
        <dbReference type="ARBA" id="ARBA00022840"/>
    </source>
</evidence>
<keyword evidence="6" id="KW-0812">Transmembrane</keyword>
<dbReference type="PANTHER" id="PTHR24351">
    <property type="entry name" value="RIBOSOMAL PROTEIN S6 KINASE"/>
    <property type="match status" value="1"/>
</dbReference>
<keyword evidence="6" id="KW-0472">Membrane</keyword>
<keyword evidence="10" id="KW-1185">Reference proteome</keyword>
<sequence>MALVYLWLMQCELAVVMASSDIDTLMQQTKKASDKPSQGSLKLSFGGFSTRGEKEENQDAFALKAAQGQEAELKGHVAVIADGVSSANCAAKASQMSVCHFIDEYMATPDTWSVHKSATQVLSALNQWLYSQQLVADAKGELSQWYSTFSALVLKGNRAHLFHVGDCQVAKINADGYQVLTREHATSSGILNRAIGAANHIEIDASTTSLAVNDMFMLSCDGVHQFVKPKQVRRILSQYQDLEVASEKISELAASQGSQDNLTCLLIKVEQLPSQQLGELVFTRRQQVIPPALKVGVKLDHFDVLEVIEQSNRSHVYLARDNHAKRLVVLKVPSVNFTEDEAYITNFIKEGWLGEKISHPGVMQIYPWRIHSKFLYHACEYIEGQTLTTWLADNPKATLAKVRDIAKQIVACLRVFQRHDVVHCDIKLDNFIMDVNGRIKLIDFGSCDIGALMDTDYIRHNQQPLGTMSYSAPELFYGKAANHQSELFSIGVVVYQLLTNALPFGEFSHIEQVPKQYSQWRYRSVTTYRQDLPSWLDMVLSKALSADPNSRYQYYSEFMRDLTSTSLDTVINQNTLPLIERNPVRFWQGVSGGLVMIIAALVFFIAFS</sequence>
<evidence type="ECO:0000256" key="1">
    <source>
        <dbReference type="ARBA" id="ARBA00022527"/>
    </source>
</evidence>
<dbReference type="PROSITE" id="PS51746">
    <property type="entry name" value="PPM_2"/>
    <property type="match status" value="1"/>
</dbReference>
<dbReference type="InterPro" id="IPR011009">
    <property type="entry name" value="Kinase-like_dom_sf"/>
</dbReference>
<dbReference type="GO" id="GO:0004674">
    <property type="term" value="F:protein serine/threonine kinase activity"/>
    <property type="evidence" value="ECO:0007669"/>
    <property type="project" value="UniProtKB-KW"/>
</dbReference>
<dbReference type="EMBL" id="CP034759">
    <property type="protein sequence ID" value="QBG37182.1"/>
    <property type="molecule type" value="Genomic_DNA"/>
</dbReference>
<keyword evidence="5" id="KW-0067">ATP-binding</keyword>
<evidence type="ECO:0000313" key="9">
    <source>
        <dbReference type="EMBL" id="QBG37182.1"/>
    </source>
</evidence>
<evidence type="ECO:0000256" key="3">
    <source>
        <dbReference type="ARBA" id="ARBA00022741"/>
    </source>
</evidence>
<keyword evidence="4 9" id="KW-0418">Kinase</keyword>
<protein>
    <submittedName>
        <fullName evidence="9">Bifunctional protein-serine/threonine kinase/phosphatase</fullName>
    </submittedName>
</protein>
<evidence type="ECO:0000259" key="7">
    <source>
        <dbReference type="PROSITE" id="PS50011"/>
    </source>
</evidence>
<dbReference type="Pfam" id="PF13672">
    <property type="entry name" value="PP2C_2"/>
    <property type="match status" value="1"/>
</dbReference>
<accession>A0A4P6PBU5</accession>
<dbReference type="InterPro" id="IPR000719">
    <property type="entry name" value="Prot_kinase_dom"/>
</dbReference>
<reference evidence="9 10" key="1">
    <citation type="submission" date="2018-12" db="EMBL/GenBank/DDBJ databases">
        <title>Complete genome of Litorilituus sediminis.</title>
        <authorList>
            <person name="Liu A."/>
            <person name="Rong J."/>
        </authorList>
    </citation>
    <scope>NUCLEOTIDE SEQUENCE [LARGE SCALE GENOMIC DNA]</scope>
    <source>
        <strain evidence="9 10">JCM 17549</strain>
    </source>
</reference>
<dbReference type="CDD" id="cd14014">
    <property type="entry name" value="STKc_PknB_like"/>
    <property type="match status" value="1"/>
</dbReference>
<dbReference type="PROSITE" id="PS50011">
    <property type="entry name" value="PROTEIN_KINASE_DOM"/>
    <property type="match status" value="1"/>
</dbReference>
<feature type="transmembrane region" description="Helical" evidence="6">
    <location>
        <begin position="586"/>
        <end position="607"/>
    </location>
</feature>
<name>A0A4P6PBU5_9GAMM</name>
<organism evidence="9 10">
    <name type="scientific">Litorilituus sediminis</name>
    <dbReference type="NCBI Taxonomy" id="718192"/>
    <lineage>
        <taxon>Bacteria</taxon>
        <taxon>Pseudomonadati</taxon>
        <taxon>Pseudomonadota</taxon>
        <taxon>Gammaproteobacteria</taxon>
        <taxon>Alteromonadales</taxon>
        <taxon>Colwelliaceae</taxon>
        <taxon>Litorilituus</taxon>
    </lineage>
</organism>
<dbReference type="Proteomes" id="UP000290244">
    <property type="component" value="Chromosome"/>
</dbReference>
<dbReference type="Gene3D" id="3.30.200.20">
    <property type="entry name" value="Phosphorylase Kinase, domain 1"/>
    <property type="match status" value="1"/>
</dbReference>
<dbReference type="InterPro" id="IPR008271">
    <property type="entry name" value="Ser/Thr_kinase_AS"/>
</dbReference>
<dbReference type="KEGG" id="lsd:EMK97_16315"/>
<dbReference type="SMART" id="SM00220">
    <property type="entry name" value="S_TKc"/>
    <property type="match status" value="1"/>
</dbReference>
<keyword evidence="1" id="KW-0723">Serine/threonine-protein kinase</keyword>
<dbReference type="Pfam" id="PF00069">
    <property type="entry name" value="Pkinase"/>
    <property type="match status" value="1"/>
</dbReference>
<dbReference type="SUPFAM" id="SSF56112">
    <property type="entry name" value="Protein kinase-like (PK-like)"/>
    <property type="match status" value="1"/>
</dbReference>
<gene>
    <name evidence="9" type="ORF">EMK97_16315</name>
</gene>
<dbReference type="InterPro" id="IPR036457">
    <property type="entry name" value="PPM-type-like_dom_sf"/>
</dbReference>
<dbReference type="SMART" id="SM00331">
    <property type="entry name" value="PP2C_SIG"/>
    <property type="match status" value="1"/>
</dbReference>
<evidence type="ECO:0000256" key="2">
    <source>
        <dbReference type="ARBA" id="ARBA00022679"/>
    </source>
</evidence>
<evidence type="ECO:0000256" key="6">
    <source>
        <dbReference type="SAM" id="Phobius"/>
    </source>
</evidence>
<evidence type="ECO:0000259" key="8">
    <source>
        <dbReference type="PROSITE" id="PS51746"/>
    </source>
</evidence>
<keyword evidence="3" id="KW-0547">Nucleotide-binding</keyword>
<dbReference type="InterPro" id="IPR001932">
    <property type="entry name" value="PPM-type_phosphatase-like_dom"/>
</dbReference>
<keyword evidence="6" id="KW-1133">Transmembrane helix</keyword>